<dbReference type="AlphaFoldDB" id="A0AAD1SJ76"/>
<evidence type="ECO:0000256" key="1">
    <source>
        <dbReference type="ARBA" id="ARBA00001947"/>
    </source>
</evidence>
<dbReference type="SUPFAM" id="SSF51735">
    <property type="entry name" value="NAD(P)-binding Rossmann-fold domains"/>
    <property type="match status" value="1"/>
</dbReference>
<dbReference type="GO" id="GO:0042573">
    <property type="term" value="P:retinoic acid metabolic process"/>
    <property type="evidence" value="ECO:0007669"/>
    <property type="project" value="TreeGrafter"/>
</dbReference>
<dbReference type="FunFam" id="3.90.180.10:FF:000007">
    <property type="entry name" value="Alcohol dehydrogenase 6"/>
    <property type="match status" value="1"/>
</dbReference>
<comment type="function">
    <text evidence="11">Alcohol dehydrogenase. Catalyzes the NAD-dependent oxidation of primary alcohols to the corresponding aldehydes. Oxidizes secondary alcohols to the corresponding ketones.</text>
</comment>
<feature type="domain" description="Alcohol dehydrogenase-like C-terminal" evidence="15">
    <location>
        <begin position="204"/>
        <end position="340"/>
    </location>
</feature>
<evidence type="ECO:0000313" key="17">
    <source>
        <dbReference type="EMBL" id="CAH2301282.1"/>
    </source>
</evidence>
<evidence type="ECO:0000256" key="8">
    <source>
        <dbReference type="ARBA" id="ARBA00023002"/>
    </source>
</evidence>
<dbReference type="InterPro" id="IPR013149">
    <property type="entry name" value="ADH-like_C"/>
</dbReference>
<evidence type="ECO:0000256" key="7">
    <source>
        <dbReference type="ARBA" id="ARBA00022990"/>
    </source>
</evidence>
<dbReference type="InterPro" id="IPR011032">
    <property type="entry name" value="GroES-like_sf"/>
</dbReference>
<dbReference type="GO" id="GO:0005829">
    <property type="term" value="C:cytosol"/>
    <property type="evidence" value="ECO:0007669"/>
    <property type="project" value="TreeGrafter"/>
</dbReference>
<evidence type="ECO:0000256" key="2">
    <source>
        <dbReference type="ARBA" id="ARBA00004496"/>
    </source>
</evidence>
<evidence type="ECO:0000256" key="3">
    <source>
        <dbReference type="ARBA" id="ARBA00013190"/>
    </source>
</evidence>
<evidence type="ECO:0000256" key="6">
    <source>
        <dbReference type="ARBA" id="ARBA00022833"/>
    </source>
</evidence>
<evidence type="ECO:0000256" key="4">
    <source>
        <dbReference type="ARBA" id="ARBA00022490"/>
    </source>
</evidence>
<dbReference type="Gene3D" id="3.90.180.10">
    <property type="entry name" value="Medium-chain alcohol dehydrogenases, catalytic domain"/>
    <property type="match status" value="1"/>
</dbReference>
<evidence type="ECO:0000259" key="16">
    <source>
        <dbReference type="Pfam" id="PF08240"/>
    </source>
</evidence>
<dbReference type="PANTHER" id="PTHR43880:SF1">
    <property type="entry name" value="ALCOHOL DEHYDROGENASE 1A"/>
    <property type="match status" value="1"/>
</dbReference>
<dbReference type="PROSITE" id="PS00059">
    <property type="entry name" value="ADH_ZINC"/>
    <property type="match status" value="1"/>
</dbReference>
<dbReference type="EMBL" id="OW240917">
    <property type="protein sequence ID" value="CAH2301282.1"/>
    <property type="molecule type" value="Genomic_DNA"/>
</dbReference>
<keyword evidence="5 14" id="KW-0479">Metal-binding</keyword>
<dbReference type="Pfam" id="PF08240">
    <property type="entry name" value="ADH_N"/>
    <property type="match status" value="1"/>
</dbReference>
<dbReference type="InterPro" id="IPR013154">
    <property type="entry name" value="ADH-like_N"/>
</dbReference>
<evidence type="ECO:0000256" key="13">
    <source>
        <dbReference type="ARBA" id="ARBA00074845"/>
    </source>
</evidence>
<gene>
    <name evidence="17" type="ORF">PECUL_23A015484</name>
</gene>
<sequence>METAGTVIKCRAAVTWCVNEPFSIEVVEVAPPKAHEIRIKMVYTGICGSDDNAVYGKFKDMQFPIILGHEGVGIVESIGGGVKGFKPGDKVIPLFAPQCGQCRCCKDPRTNICTTARMERPKGLMADGTSRFTCKGKKIYNFLNTSTFTEYTVIDEIAAVKIDENTALDNISLIGCGFSTGYGSALNAAKVHPGSSCAVFGLGGVGLAAVMGCKAAGASRIIGVDINKGKFGLAKELGATECINPKDYDKPIQQVLVEQTGGGLDYVFECIGDTETMQAPTHEWRVAAINSSHHGFGTTVIVGVSAANKTITFDPMIFLTGRTLTGSVFGGWKPKDSVPKLVHDYMEKKFDLDKLVTHRLPFEKINEGFDYLRKGKSIRTILRF</sequence>
<dbReference type="GO" id="GO:0042572">
    <property type="term" value="P:retinol metabolic process"/>
    <property type="evidence" value="ECO:0007669"/>
    <property type="project" value="TreeGrafter"/>
</dbReference>
<dbReference type="FunFam" id="3.40.50.720:FF:000003">
    <property type="entry name" value="S-(hydroxymethyl)glutathione dehydrogenase"/>
    <property type="match status" value="1"/>
</dbReference>
<dbReference type="InterPro" id="IPR036291">
    <property type="entry name" value="NAD(P)-bd_dom_sf"/>
</dbReference>
<keyword evidence="6 14" id="KW-0862">Zinc</keyword>
<keyword evidence="18" id="KW-1185">Reference proteome</keyword>
<evidence type="ECO:0000256" key="11">
    <source>
        <dbReference type="ARBA" id="ARBA00055159"/>
    </source>
</evidence>
<comment type="cofactor">
    <cofactor evidence="1 14">
        <name>Zn(2+)</name>
        <dbReference type="ChEBI" id="CHEBI:29105"/>
    </cofactor>
</comment>
<dbReference type="PANTHER" id="PTHR43880">
    <property type="entry name" value="ALCOHOL DEHYDROGENASE"/>
    <property type="match status" value="1"/>
</dbReference>
<comment type="similarity">
    <text evidence="12">Belongs to the zinc-containing alcohol dehydrogenase family. Class-V subfamily.</text>
</comment>
<accession>A0AAD1SJ76</accession>
<evidence type="ECO:0000256" key="5">
    <source>
        <dbReference type="ARBA" id="ARBA00022723"/>
    </source>
</evidence>
<comment type="subcellular location">
    <subcellularLocation>
        <location evidence="2">Cytoplasm</location>
    </subcellularLocation>
</comment>
<dbReference type="CDD" id="cd08299">
    <property type="entry name" value="alcohol_DH_class_I_II_IV"/>
    <property type="match status" value="1"/>
</dbReference>
<evidence type="ECO:0000256" key="12">
    <source>
        <dbReference type="ARBA" id="ARBA00061014"/>
    </source>
</evidence>
<name>A0AAD1SJ76_PELCU</name>
<dbReference type="Proteomes" id="UP001295444">
    <property type="component" value="Chromosome 06"/>
</dbReference>
<dbReference type="Pfam" id="PF00107">
    <property type="entry name" value="ADH_zinc_N"/>
    <property type="match status" value="1"/>
</dbReference>
<dbReference type="SUPFAM" id="SSF50129">
    <property type="entry name" value="GroES-like"/>
    <property type="match status" value="2"/>
</dbReference>
<dbReference type="GO" id="GO:0008270">
    <property type="term" value="F:zinc ion binding"/>
    <property type="evidence" value="ECO:0007669"/>
    <property type="project" value="InterPro"/>
</dbReference>
<evidence type="ECO:0000256" key="10">
    <source>
        <dbReference type="ARBA" id="ARBA00049243"/>
    </source>
</evidence>
<keyword evidence="7" id="KW-0007">Acetylation</keyword>
<evidence type="ECO:0000313" key="18">
    <source>
        <dbReference type="Proteomes" id="UP001295444"/>
    </source>
</evidence>
<proteinExistence type="inferred from homology"/>
<keyword evidence="4" id="KW-0963">Cytoplasm</keyword>
<evidence type="ECO:0000256" key="14">
    <source>
        <dbReference type="RuleBase" id="RU361277"/>
    </source>
</evidence>
<evidence type="ECO:0000256" key="9">
    <source>
        <dbReference type="ARBA" id="ARBA00023027"/>
    </source>
</evidence>
<dbReference type="InterPro" id="IPR002328">
    <property type="entry name" value="ADH_Zn_CS"/>
</dbReference>
<protein>
    <recommendedName>
        <fullName evidence="13">Alcohol dehydrogenase 6</fullName>
        <ecNumber evidence="3">1.1.1.1</ecNumber>
    </recommendedName>
</protein>
<feature type="domain" description="Alcohol dehydrogenase-like N-terminal" evidence="16">
    <location>
        <begin position="34"/>
        <end position="162"/>
    </location>
</feature>
<dbReference type="GO" id="GO:0004745">
    <property type="term" value="F:all-trans-retinol dehydrogenase (NAD+) activity"/>
    <property type="evidence" value="ECO:0007669"/>
    <property type="project" value="TreeGrafter"/>
</dbReference>
<reference evidence="17" key="1">
    <citation type="submission" date="2022-03" db="EMBL/GenBank/DDBJ databases">
        <authorList>
            <person name="Alioto T."/>
            <person name="Alioto T."/>
            <person name="Gomez Garrido J."/>
        </authorList>
    </citation>
    <scope>NUCLEOTIDE SEQUENCE</scope>
</reference>
<keyword evidence="9" id="KW-0520">NAD</keyword>
<dbReference type="EC" id="1.1.1.1" evidence="3"/>
<dbReference type="Gene3D" id="3.40.50.720">
    <property type="entry name" value="NAD(P)-binding Rossmann-like Domain"/>
    <property type="match status" value="1"/>
</dbReference>
<comment type="catalytic activity">
    <reaction evidence="10">
        <text>a primary alcohol + NAD(+) = an aldehyde + NADH + H(+)</text>
        <dbReference type="Rhea" id="RHEA:10736"/>
        <dbReference type="ChEBI" id="CHEBI:15378"/>
        <dbReference type="ChEBI" id="CHEBI:15734"/>
        <dbReference type="ChEBI" id="CHEBI:17478"/>
        <dbReference type="ChEBI" id="CHEBI:57540"/>
        <dbReference type="ChEBI" id="CHEBI:57945"/>
        <dbReference type="EC" id="1.1.1.1"/>
    </reaction>
</comment>
<evidence type="ECO:0000259" key="15">
    <source>
        <dbReference type="Pfam" id="PF00107"/>
    </source>
</evidence>
<keyword evidence="8" id="KW-0560">Oxidoreductase</keyword>
<organism evidence="17 18">
    <name type="scientific">Pelobates cultripes</name>
    <name type="common">Western spadefoot toad</name>
    <dbReference type="NCBI Taxonomy" id="61616"/>
    <lineage>
        <taxon>Eukaryota</taxon>
        <taxon>Metazoa</taxon>
        <taxon>Chordata</taxon>
        <taxon>Craniata</taxon>
        <taxon>Vertebrata</taxon>
        <taxon>Euteleostomi</taxon>
        <taxon>Amphibia</taxon>
        <taxon>Batrachia</taxon>
        <taxon>Anura</taxon>
        <taxon>Pelobatoidea</taxon>
        <taxon>Pelobatidae</taxon>
        <taxon>Pelobates</taxon>
    </lineage>
</organism>